<dbReference type="EMBL" id="JAINUG010000324">
    <property type="protein sequence ID" value="KAJ8378316.1"/>
    <property type="molecule type" value="Genomic_DNA"/>
</dbReference>
<evidence type="ECO:0000313" key="3">
    <source>
        <dbReference type="Proteomes" id="UP001221898"/>
    </source>
</evidence>
<feature type="region of interest" description="Disordered" evidence="1">
    <location>
        <begin position="107"/>
        <end position="128"/>
    </location>
</feature>
<protein>
    <submittedName>
        <fullName evidence="2">Uncharacterized protein</fullName>
    </submittedName>
</protein>
<organism evidence="2 3">
    <name type="scientific">Aldrovandia affinis</name>
    <dbReference type="NCBI Taxonomy" id="143900"/>
    <lineage>
        <taxon>Eukaryota</taxon>
        <taxon>Metazoa</taxon>
        <taxon>Chordata</taxon>
        <taxon>Craniata</taxon>
        <taxon>Vertebrata</taxon>
        <taxon>Euteleostomi</taxon>
        <taxon>Actinopterygii</taxon>
        <taxon>Neopterygii</taxon>
        <taxon>Teleostei</taxon>
        <taxon>Notacanthiformes</taxon>
        <taxon>Halosauridae</taxon>
        <taxon>Aldrovandia</taxon>
    </lineage>
</organism>
<evidence type="ECO:0000256" key="1">
    <source>
        <dbReference type="SAM" id="MobiDB-lite"/>
    </source>
</evidence>
<keyword evidence="3" id="KW-1185">Reference proteome</keyword>
<gene>
    <name evidence="2" type="ORF">AAFF_G00243940</name>
</gene>
<dbReference type="AlphaFoldDB" id="A0AAD7RDL1"/>
<accession>A0AAD7RDL1</accession>
<reference evidence="2" key="1">
    <citation type="journal article" date="2023" name="Science">
        <title>Genome structures resolve the early diversification of teleost fishes.</title>
        <authorList>
            <person name="Parey E."/>
            <person name="Louis A."/>
            <person name="Montfort J."/>
            <person name="Bouchez O."/>
            <person name="Roques C."/>
            <person name="Iampietro C."/>
            <person name="Lluch J."/>
            <person name="Castinel A."/>
            <person name="Donnadieu C."/>
            <person name="Desvignes T."/>
            <person name="Floi Bucao C."/>
            <person name="Jouanno E."/>
            <person name="Wen M."/>
            <person name="Mejri S."/>
            <person name="Dirks R."/>
            <person name="Jansen H."/>
            <person name="Henkel C."/>
            <person name="Chen W.J."/>
            <person name="Zahm M."/>
            <person name="Cabau C."/>
            <person name="Klopp C."/>
            <person name="Thompson A.W."/>
            <person name="Robinson-Rechavi M."/>
            <person name="Braasch I."/>
            <person name="Lecointre G."/>
            <person name="Bobe J."/>
            <person name="Postlethwait J.H."/>
            <person name="Berthelot C."/>
            <person name="Roest Crollius H."/>
            <person name="Guiguen Y."/>
        </authorList>
    </citation>
    <scope>NUCLEOTIDE SEQUENCE</scope>
    <source>
        <strain evidence="2">NC1722</strain>
    </source>
</reference>
<evidence type="ECO:0000313" key="2">
    <source>
        <dbReference type="EMBL" id="KAJ8378316.1"/>
    </source>
</evidence>
<feature type="region of interest" description="Disordered" evidence="1">
    <location>
        <begin position="40"/>
        <end position="84"/>
    </location>
</feature>
<dbReference type="Proteomes" id="UP001221898">
    <property type="component" value="Unassembled WGS sequence"/>
</dbReference>
<proteinExistence type="predicted"/>
<name>A0AAD7RDL1_9TELE</name>
<feature type="compositionally biased region" description="Basic and acidic residues" evidence="1">
    <location>
        <begin position="68"/>
        <end position="78"/>
    </location>
</feature>
<comment type="caution">
    <text evidence="2">The sequence shown here is derived from an EMBL/GenBank/DDBJ whole genome shotgun (WGS) entry which is preliminary data.</text>
</comment>
<sequence>MARRPKSEKAEDILLEVSGRLEEIILPYLESQSPVCAEQWSGGLRGSKRGGPPDRRWLGKACHGRPRRTSETAPERARGGRRNHLQFVTVGGRGPYASALPCPALRQHATSPLEIRPRTRPLLPPVRP</sequence>